<accession>A0ABT4UGK5</accession>
<dbReference type="RefSeq" id="WP_407030052.1">
    <property type="nucleotide sequence ID" value="NZ_JAQGEF010000002.1"/>
</dbReference>
<evidence type="ECO:0000313" key="4">
    <source>
        <dbReference type="Proteomes" id="UP001210231"/>
    </source>
</evidence>
<dbReference type="InterPro" id="IPR025665">
    <property type="entry name" value="Beta-barrel_OMP_2"/>
</dbReference>
<dbReference type="Pfam" id="PF13568">
    <property type="entry name" value="OMP_b-brl_2"/>
    <property type="match status" value="1"/>
</dbReference>
<feature type="signal peptide" evidence="1">
    <location>
        <begin position="1"/>
        <end position="23"/>
    </location>
</feature>
<organism evidence="3 4">
    <name type="scientific">Polluticaenibacter yanchengensis</name>
    <dbReference type="NCBI Taxonomy" id="3014562"/>
    <lineage>
        <taxon>Bacteria</taxon>
        <taxon>Pseudomonadati</taxon>
        <taxon>Bacteroidota</taxon>
        <taxon>Chitinophagia</taxon>
        <taxon>Chitinophagales</taxon>
        <taxon>Chitinophagaceae</taxon>
        <taxon>Polluticaenibacter</taxon>
    </lineage>
</organism>
<protein>
    <submittedName>
        <fullName evidence="3">Porin family protein</fullName>
    </submittedName>
</protein>
<sequence>MKKIKITLAALVAMVTMGTAVNAQTTFGIRAGVGMTGIYGKNTDAAENRFGYHFGVNAEMPIGNDLYFQPNLLFANKGLKGTNEGVKVQQMYNYIEVPLNLLYKGEVGAGKVLVGVGPYIGYGIRAKTKVGSESESSSFKDANLKNLDYGANLLLGWEFSNKFSAQLNTGLGLANIAKDGGEFKPKNIGFGISLGYRF</sequence>
<comment type="caution">
    <text evidence="3">The sequence shown here is derived from an EMBL/GenBank/DDBJ whole genome shotgun (WGS) entry which is preliminary data.</text>
</comment>
<feature type="chain" id="PRO_5047255495" evidence="1">
    <location>
        <begin position="24"/>
        <end position="198"/>
    </location>
</feature>
<evidence type="ECO:0000259" key="2">
    <source>
        <dbReference type="Pfam" id="PF13568"/>
    </source>
</evidence>
<dbReference type="EMBL" id="JAQGEF010000002">
    <property type="protein sequence ID" value="MDA3613724.1"/>
    <property type="molecule type" value="Genomic_DNA"/>
</dbReference>
<name>A0ABT4UGK5_9BACT</name>
<dbReference type="Proteomes" id="UP001210231">
    <property type="component" value="Unassembled WGS sequence"/>
</dbReference>
<keyword evidence="4" id="KW-1185">Reference proteome</keyword>
<reference evidence="3 4" key="1">
    <citation type="submission" date="2022-12" db="EMBL/GenBank/DDBJ databases">
        <title>Chitinophagaceae gen. sp. nov., a new member of the family Chitinophagaceae, isolated from soil in a chemical factory.</title>
        <authorList>
            <person name="Ke Z."/>
        </authorList>
    </citation>
    <scope>NUCLEOTIDE SEQUENCE [LARGE SCALE GENOMIC DNA]</scope>
    <source>
        <strain evidence="3 4">LY-5</strain>
    </source>
</reference>
<evidence type="ECO:0000256" key="1">
    <source>
        <dbReference type="SAM" id="SignalP"/>
    </source>
</evidence>
<evidence type="ECO:0000313" key="3">
    <source>
        <dbReference type="EMBL" id="MDA3613724.1"/>
    </source>
</evidence>
<proteinExistence type="predicted"/>
<gene>
    <name evidence="3" type="ORF">O3P16_02805</name>
</gene>
<keyword evidence="1" id="KW-0732">Signal</keyword>
<feature type="domain" description="Outer membrane protein beta-barrel" evidence="2">
    <location>
        <begin position="23"/>
        <end position="176"/>
    </location>
</feature>